<sequence length="244" mass="27072">MSKPMHVCFYSKKCPHSKAFLEELARTPYTREFQFVCVDPSPTRGKLPTWLKAVPTLLIDGESDPLTDEKVFNWLSLRRIQTPALRNQVQFTEPARPEVSTRGESKYAPPVYDSPAPPPVPTKPKGMPEPIQTRSSPNQASPQVQNVSSGDVDPMAYHTAEMAGTGKWSDAYSFLDDNFSIEKGQGSSRIERNFAVLDGMGYGGAPAAPPPPEKMSEKARVLNSAFDDFRKQRDSDLPGPMARR</sequence>
<accession>A0A6C0KWS3</accession>
<evidence type="ECO:0008006" key="3">
    <source>
        <dbReference type="Google" id="ProtNLM"/>
    </source>
</evidence>
<organism evidence="2">
    <name type="scientific">viral metagenome</name>
    <dbReference type="NCBI Taxonomy" id="1070528"/>
    <lineage>
        <taxon>unclassified sequences</taxon>
        <taxon>metagenomes</taxon>
        <taxon>organismal metagenomes</taxon>
    </lineage>
</organism>
<dbReference type="CDD" id="cd01659">
    <property type="entry name" value="TRX_superfamily"/>
    <property type="match status" value="1"/>
</dbReference>
<protein>
    <recommendedName>
        <fullName evidence="3">Thioredoxin domain-containing protein</fullName>
    </recommendedName>
</protein>
<feature type="region of interest" description="Disordered" evidence="1">
    <location>
        <begin position="88"/>
        <end position="152"/>
    </location>
</feature>
<dbReference type="EMBL" id="MN740994">
    <property type="protein sequence ID" value="QHU22039.1"/>
    <property type="molecule type" value="Genomic_DNA"/>
</dbReference>
<evidence type="ECO:0000256" key="1">
    <source>
        <dbReference type="SAM" id="MobiDB-lite"/>
    </source>
</evidence>
<name>A0A6C0KWS3_9ZZZZ</name>
<dbReference type="AlphaFoldDB" id="A0A6C0KWS3"/>
<reference evidence="2" key="1">
    <citation type="journal article" date="2020" name="Nature">
        <title>Giant virus diversity and host interactions through global metagenomics.</title>
        <authorList>
            <person name="Schulz F."/>
            <person name="Roux S."/>
            <person name="Paez-Espino D."/>
            <person name="Jungbluth S."/>
            <person name="Walsh D.A."/>
            <person name="Denef V.J."/>
            <person name="McMahon K.D."/>
            <person name="Konstantinidis K.T."/>
            <person name="Eloe-Fadrosh E.A."/>
            <person name="Kyrpides N.C."/>
            <person name="Woyke T."/>
        </authorList>
    </citation>
    <scope>NUCLEOTIDE SEQUENCE</scope>
    <source>
        <strain evidence="2">GVMAG-S-3300013286-35</strain>
    </source>
</reference>
<feature type="compositionally biased region" description="Polar residues" evidence="1">
    <location>
        <begin position="132"/>
        <end position="149"/>
    </location>
</feature>
<evidence type="ECO:0000313" key="2">
    <source>
        <dbReference type="EMBL" id="QHU22039.1"/>
    </source>
</evidence>
<proteinExistence type="predicted"/>
<feature type="compositionally biased region" description="Basic and acidic residues" evidence="1">
    <location>
        <begin position="95"/>
        <end position="105"/>
    </location>
</feature>